<dbReference type="EnsemblBacteria" id="CAI50906">
    <property type="protein sequence ID" value="CAI50906"/>
    <property type="gene ID" value="NP_6252A"/>
</dbReference>
<organism evidence="1 2">
    <name type="scientific">Natronomonas pharaonis (strain ATCC 35678 / DSM 2160 / CIP 103997 / JCM 8858 / NBRC 14720 / NCIMB 2260 / Gabara)</name>
    <name type="common">Halobacterium pharaonis</name>
    <dbReference type="NCBI Taxonomy" id="348780"/>
    <lineage>
        <taxon>Archaea</taxon>
        <taxon>Methanobacteriati</taxon>
        <taxon>Methanobacteriota</taxon>
        <taxon>Stenosarchaea group</taxon>
        <taxon>Halobacteria</taxon>
        <taxon>Halobacteriales</taxon>
        <taxon>Natronomonadaceae</taxon>
        <taxon>Natronomonas</taxon>
    </lineage>
</organism>
<reference evidence="1 2" key="1">
    <citation type="journal article" date="2005" name="Genome Res.">
        <title>Living with two extremes: conclusions from the genome sequence of Natronomonas pharaonis.</title>
        <authorList>
            <person name="Falb M."/>
            <person name="Pfeiffer F."/>
            <person name="Palm P."/>
            <person name="Rodewald K."/>
            <person name="Hickmann V."/>
            <person name="Tittor J."/>
            <person name="Oesterhelt D."/>
        </authorList>
    </citation>
    <scope>NUCLEOTIDE SEQUENCE [LARGE SCALE GENOMIC DNA]</scope>
    <source>
        <strain evidence="2">ATCC 35678 / DSM 2160 / CIP 103997 / JCM 8858 / NBRC 14720 / NCIMB 2260 / Gabara</strain>
    </source>
</reference>
<gene>
    <name evidence="1" type="ordered locus">NP_6252A</name>
</gene>
<protein>
    <submittedName>
        <fullName evidence="1">Uncharacterized protein</fullName>
    </submittedName>
</protein>
<dbReference type="KEGG" id="nph:NP_6252A"/>
<keyword evidence="2" id="KW-1185">Reference proteome</keyword>
<evidence type="ECO:0000313" key="1">
    <source>
        <dbReference type="EMBL" id="CAI50906.1"/>
    </source>
</evidence>
<dbReference type="Proteomes" id="UP000002698">
    <property type="component" value="Plasmid PL131"/>
</dbReference>
<sequence>MDAAELDEWTAPQEDDHQTVPCAACDAALQSPSRTTISFLLLDQLTIPLLGCSDHVEQFRSVCELTTEERAELLDHRPAGGINCPGCRQAGNRLQLPTLPVGRGAVAVLACESHQSEIIGRFQAGLQAQQSLTASLQTR</sequence>
<evidence type="ECO:0000313" key="2">
    <source>
        <dbReference type="Proteomes" id="UP000002698"/>
    </source>
</evidence>
<proteinExistence type="predicted"/>
<dbReference type="AlphaFoldDB" id="Q3ILW4"/>
<dbReference type="HOGENOM" id="CLU_149760_0_0_2"/>
<accession>Q3ILW4</accession>
<name>Q3ILW4_NATPD</name>
<dbReference type="EMBL" id="CR936258">
    <property type="protein sequence ID" value="CAI50906.1"/>
    <property type="molecule type" value="Genomic_DNA"/>
</dbReference>
<keyword evidence="1" id="KW-0614">Plasmid</keyword>
<geneLocation type="plasmid" evidence="1 2">
    <name>PL131</name>
</geneLocation>